<gene>
    <name evidence="2" type="ORF">ABVN21_10210</name>
</gene>
<evidence type="ECO:0000259" key="1">
    <source>
        <dbReference type="Pfam" id="PF08670"/>
    </source>
</evidence>
<dbReference type="InterPro" id="IPR035965">
    <property type="entry name" value="PAS-like_dom_sf"/>
</dbReference>
<reference evidence="2" key="1">
    <citation type="submission" date="2024-06" db="EMBL/GenBank/DDBJ databases">
        <title>The Caenorhabditis elegans bacterial microbiome influences microsporidia infection through nutrient limitation and inhibiting parasite invasion.</title>
        <authorList>
            <person name="Tamim El Jarkass H."/>
            <person name="Castelblanco S."/>
            <person name="Kaur M."/>
            <person name="Wan Y.C."/>
            <person name="Ellis A.E."/>
            <person name="Sheldon R.D."/>
            <person name="Lien E.C."/>
            <person name="Burton N.O."/>
            <person name="Wright G.D."/>
            <person name="Reinke A.W."/>
        </authorList>
    </citation>
    <scope>NUCLEOTIDE SEQUENCE</scope>
    <source>
        <strain evidence="2">MYb327</strain>
    </source>
</reference>
<dbReference type="SUPFAM" id="SSF55785">
    <property type="entry name" value="PYP-like sensor domain (PAS domain)"/>
    <property type="match status" value="1"/>
</dbReference>
<dbReference type="Gene3D" id="3.30.450.20">
    <property type="entry name" value="PAS domain"/>
    <property type="match status" value="1"/>
</dbReference>
<dbReference type="Pfam" id="PF08670">
    <property type="entry name" value="MEKHLA"/>
    <property type="match status" value="1"/>
</dbReference>
<sequence length="158" mass="17956">MSSFNEFREMVQRLDAAYRHWTGAPLPTPENLNDEERLDWLHAQAPYALLAHGTEADPLFYYANEQALVSFKYPRSEFIGMPSRFSASPLDREMRQTLLAQVTAKGIAHGYSGYRVDRAGKAFMIHQGSVWTLIDEQGARCGQAALFWPDPERAGQLY</sequence>
<accession>A0AAU8EB86</accession>
<dbReference type="RefSeq" id="WP_339553833.1">
    <property type="nucleotide sequence ID" value="NZ_CP159258.1"/>
</dbReference>
<evidence type="ECO:0000313" key="2">
    <source>
        <dbReference type="EMBL" id="XCG76418.1"/>
    </source>
</evidence>
<protein>
    <submittedName>
        <fullName evidence="2">MEKHLA domain-containing protein</fullName>
    </submittedName>
</protein>
<proteinExistence type="predicted"/>
<dbReference type="InterPro" id="IPR013978">
    <property type="entry name" value="MEKHLA"/>
</dbReference>
<dbReference type="EMBL" id="CP159258">
    <property type="protein sequence ID" value="XCG76418.1"/>
    <property type="molecule type" value="Genomic_DNA"/>
</dbReference>
<feature type="domain" description="MEKHLA" evidence="1">
    <location>
        <begin position="10"/>
        <end position="147"/>
    </location>
</feature>
<dbReference type="AlphaFoldDB" id="A0AAU8EB86"/>
<name>A0AAU8EB86_9PSED</name>
<organism evidence="2">
    <name type="scientific">Pseudomonas sp. MYb327</name>
    <dbReference type="NCBI Taxonomy" id="2745230"/>
    <lineage>
        <taxon>Bacteria</taxon>
        <taxon>Pseudomonadati</taxon>
        <taxon>Pseudomonadota</taxon>
        <taxon>Gammaproteobacteria</taxon>
        <taxon>Pseudomonadales</taxon>
        <taxon>Pseudomonadaceae</taxon>
        <taxon>Pseudomonas</taxon>
    </lineage>
</organism>